<dbReference type="EMBL" id="FNNU01000009">
    <property type="protein sequence ID" value="SDX98585.1"/>
    <property type="molecule type" value="Genomic_DNA"/>
</dbReference>
<dbReference type="Proteomes" id="UP000243778">
    <property type="component" value="Unassembled WGS sequence"/>
</dbReference>
<name>A0A1H3G697_9PSED</name>
<feature type="signal peptide" evidence="3">
    <location>
        <begin position="1"/>
        <end position="27"/>
    </location>
</feature>
<dbReference type="InterPro" id="IPR049386">
    <property type="entry name" value="FCSD_central"/>
</dbReference>
<keyword evidence="3" id="KW-0732">Signal</keyword>
<gene>
    <name evidence="7" type="ORF">SAMN05216287_4249</name>
</gene>
<dbReference type="InterPro" id="IPR052541">
    <property type="entry name" value="SQRD"/>
</dbReference>
<proteinExistence type="predicted"/>
<dbReference type="RefSeq" id="WP_090231652.1">
    <property type="nucleotide sequence ID" value="NZ_FNNU01000009.1"/>
</dbReference>
<dbReference type="STRING" id="1007099.SAMN05216287_4249"/>
<protein>
    <submittedName>
        <fullName evidence="7">Sulfide dehydrogenase (Flavocytochrome c), flavoprotein subunit</fullName>
    </submittedName>
</protein>
<dbReference type="InterPro" id="IPR023753">
    <property type="entry name" value="FAD/NAD-binding_dom"/>
</dbReference>
<feature type="chain" id="PRO_5017379831" evidence="3">
    <location>
        <begin position="28"/>
        <end position="427"/>
    </location>
</feature>
<dbReference type="AlphaFoldDB" id="A0A1H3G697"/>
<dbReference type="OrthoDB" id="9802771at2"/>
<organism evidence="7 8">
    <name type="scientific">Pseudomonas kuykendallii</name>
    <dbReference type="NCBI Taxonomy" id="1007099"/>
    <lineage>
        <taxon>Bacteria</taxon>
        <taxon>Pseudomonadati</taxon>
        <taxon>Pseudomonadota</taxon>
        <taxon>Gammaproteobacteria</taxon>
        <taxon>Pseudomonadales</taxon>
        <taxon>Pseudomonadaceae</taxon>
        <taxon>Pseudomonas</taxon>
    </lineage>
</organism>
<dbReference type="Gene3D" id="3.50.50.60">
    <property type="entry name" value="FAD/NAD(P)-binding domain"/>
    <property type="match status" value="2"/>
</dbReference>
<dbReference type="InterPro" id="IPR036188">
    <property type="entry name" value="FAD/NAD-bd_sf"/>
</dbReference>
<evidence type="ECO:0000256" key="1">
    <source>
        <dbReference type="ARBA" id="ARBA00022630"/>
    </source>
</evidence>
<feature type="domain" description="Sulfide dehydrogenase [flavocytochrome c] flavoprotein chain central" evidence="6">
    <location>
        <begin position="164"/>
        <end position="280"/>
    </location>
</feature>
<dbReference type="Pfam" id="PF21706">
    <property type="entry name" value="FCSD_central"/>
    <property type="match status" value="1"/>
</dbReference>
<sequence>MFHPSLSRRRALAALAALPWLSSMARAEVAGARVVVVGGGFAGATAARHLKQAAPELEVLLLEPKTSFHTCPFSNYVIAGLRGIGEIEHSYRRLVRDCRVNHLRVEVQAIDAPARRLRLVDGRELSYDRLLLAPGIDMRWNAVEGYDRAAAEHAPHAWQAGAQTSLLRRQLQAMDDGGLVLISVPDNPYRCPPGPYERASLIADYLAKHKPRAKLLILDGKDGFSKQALFQAGWKQLYGERIEWVGRAADGRVMRIDAARREVRTEFGSLHRAAVINLIPPQRAGAVAERSGLTDASGWVPVDPRSFQARGDPFVYVVGDAAIAAPMPKSAYCANAQAKVAVAALLADLAGQPTPEAYWQNTCYSALAPGNAVSIGARYQVADGHIAEVPGSQTLSPLQAPPGLRAREAQESLAWYNAICADAWGRA</sequence>
<reference evidence="8" key="1">
    <citation type="submission" date="2016-10" db="EMBL/GenBank/DDBJ databases">
        <authorList>
            <person name="Varghese N."/>
            <person name="Submissions S."/>
        </authorList>
    </citation>
    <scope>NUCLEOTIDE SEQUENCE [LARGE SCALE GENOMIC DNA]</scope>
    <source>
        <strain evidence="8">NRRL B-59562</strain>
    </source>
</reference>
<dbReference type="InterPro" id="IPR037092">
    <property type="entry name" value="FlavoCytC_S_DH_flav-bd_sf"/>
</dbReference>
<dbReference type="Pfam" id="PF09242">
    <property type="entry name" value="FCSD-flav_bind"/>
    <property type="match status" value="1"/>
</dbReference>
<feature type="domain" description="FAD/NAD(P)-binding" evidence="4">
    <location>
        <begin position="33"/>
        <end position="146"/>
    </location>
</feature>
<dbReference type="InterPro" id="IPR015323">
    <property type="entry name" value="FlavoCytC_S_DH_flav-bd"/>
</dbReference>
<dbReference type="Pfam" id="PF07992">
    <property type="entry name" value="Pyr_redox_2"/>
    <property type="match status" value="1"/>
</dbReference>
<dbReference type="InterPro" id="IPR016156">
    <property type="entry name" value="FAD/NAD-linked_Rdtase_dimer_sf"/>
</dbReference>
<evidence type="ECO:0000313" key="8">
    <source>
        <dbReference type="Proteomes" id="UP000243778"/>
    </source>
</evidence>
<evidence type="ECO:0000259" key="4">
    <source>
        <dbReference type="Pfam" id="PF07992"/>
    </source>
</evidence>
<evidence type="ECO:0000256" key="2">
    <source>
        <dbReference type="ARBA" id="ARBA00022827"/>
    </source>
</evidence>
<accession>A0A1H3G697</accession>
<dbReference type="GO" id="GO:0016491">
    <property type="term" value="F:oxidoreductase activity"/>
    <property type="evidence" value="ECO:0007669"/>
    <property type="project" value="InterPro"/>
</dbReference>
<keyword evidence="2" id="KW-0274">FAD</keyword>
<dbReference type="PANTHER" id="PTHR43755">
    <property type="match status" value="1"/>
</dbReference>
<dbReference type="Gene3D" id="3.90.760.10">
    <property type="entry name" value="Flavocytochrome c sulphide dehydrogenase, flavin-binding domain"/>
    <property type="match status" value="1"/>
</dbReference>
<evidence type="ECO:0000259" key="5">
    <source>
        <dbReference type="Pfam" id="PF09242"/>
    </source>
</evidence>
<keyword evidence="1" id="KW-0285">Flavoprotein</keyword>
<dbReference type="SUPFAM" id="SSF55424">
    <property type="entry name" value="FAD/NAD-linked reductases, dimerisation (C-terminal) domain"/>
    <property type="match status" value="1"/>
</dbReference>
<evidence type="ECO:0000256" key="3">
    <source>
        <dbReference type="SAM" id="SignalP"/>
    </source>
</evidence>
<keyword evidence="8" id="KW-1185">Reference proteome</keyword>
<dbReference type="SUPFAM" id="SSF51905">
    <property type="entry name" value="FAD/NAD(P)-binding domain"/>
    <property type="match status" value="2"/>
</dbReference>
<dbReference type="PANTHER" id="PTHR43755:SF1">
    <property type="entry name" value="FAD-DEPENDENT PYRIDINE NUCLEOTIDE-DISULPHIDE OXIDOREDUCTASE"/>
    <property type="match status" value="1"/>
</dbReference>
<dbReference type="FunFam" id="3.50.50.60:FF:000234">
    <property type="entry name" value="Flavocytochrome C sulfide dehydrogenase"/>
    <property type="match status" value="1"/>
</dbReference>
<evidence type="ECO:0000313" key="7">
    <source>
        <dbReference type="EMBL" id="SDX98585.1"/>
    </source>
</evidence>
<feature type="domain" description="Flavocytochrome c sulphide dehydrogenase flavin-binding" evidence="5">
    <location>
        <begin position="355"/>
        <end position="424"/>
    </location>
</feature>
<evidence type="ECO:0000259" key="6">
    <source>
        <dbReference type="Pfam" id="PF21706"/>
    </source>
</evidence>
<dbReference type="GO" id="GO:0050660">
    <property type="term" value="F:flavin adenine dinucleotide binding"/>
    <property type="evidence" value="ECO:0007669"/>
    <property type="project" value="InterPro"/>
</dbReference>